<gene>
    <name evidence="2" type="ORF">CEK71_12130</name>
</gene>
<feature type="transmembrane region" description="Helical" evidence="1">
    <location>
        <begin position="36"/>
        <end position="58"/>
    </location>
</feature>
<evidence type="ECO:0000313" key="2">
    <source>
        <dbReference type="EMBL" id="ASF46763.1"/>
    </source>
</evidence>
<keyword evidence="1" id="KW-0812">Transmembrane</keyword>
<proteinExistence type="predicted"/>
<reference evidence="2 3" key="1">
    <citation type="submission" date="2017-06" db="EMBL/GenBank/DDBJ databases">
        <title>Genome Sequencing of the methanotroph Methylovulum psychrotolerants str. HV10-M2 isolated from a high-altitude environment.</title>
        <authorList>
            <person name="Mateos-Rivera A."/>
        </authorList>
    </citation>
    <scope>NUCLEOTIDE SEQUENCE [LARGE SCALE GENOMIC DNA]</scope>
    <source>
        <strain evidence="2 3">HV10_M2</strain>
    </source>
</reference>
<keyword evidence="1" id="KW-1133">Transmembrane helix</keyword>
<dbReference type="EMBL" id="CP022129">
    <property type="protein sequence ID" value="ASF46763.1"/>
    <property type="molecule type" value="Genomic_DNA"/>
</dbReference>
<sequence>MIIRIFLLLLACAVLAFIAGDVLLRLRLPLLPELVTQLGLAVLLLAFGLLVISGLVLLGKRIGLAVAEYFSQPQTHLRRLWFKQNQQLAIAQRFRLQKLKLHFGFENQRQRLLKADNQRQINRLAKAVGDELRRQKKHLPKPLYRQWRQELLSCQHRQDGAGLLKLQQTITAWMPT</sequence>
<accession>A0A1Z4BZS2</accession>
<dbReference type="KEGG" id="mpsy:CEK71_12130"/>
<name>A0A1Z4BZS2_9GAMM</name>
<evidence type="ECO:0000256" key="1">
    <source>
        <dbReference type="SAM" id="Phobius"/>
    </source>
</evidence>
<keyword evidence="1" id="KW-0472">Membrane</keyword>
<organism evidence="2 3">
    <name type="scientific">Methylovulum psychrotolerans</name>
    <dbReference type="NCBI Taxonomy" id="1704499"/>
    <lineage>
        <taxon>Bacteria</taxon>
        <taxon>Pseudomonadati</taxon>
        <taxon>Pseudomonadota</taxon>
        <taxon>Gammaproteobacteria</taxon>
        <taxon>Methylococcales</taxon>
        <taxon>Methylococcaceae</taxon>
        <taxon>Methylovulum</taxon>
    </lineage>
</organism>
<evidence type="ECO:0000313" key="3">
    <source>
        <dbReference type="Proteomes" id="UP000197019"/>
    </source>
</evidence>
<dbReference type="AlphaFoldDB" id="A0A1Z4BZS2"/>
<protein>
    <submittedName>
        <fullName evidence="2">Uncharacterized protein</fullName>
    </submittedName>
</protein>
<dbReference type="Proteomes" id="UP000197019">
    <property type="component" value="Chromosome"/>
</dbReference>
<keyword evidence="3" id="KW-1185">Reference proteome</keyword>
<dbReference type="RefSeq" id="WP_088619635.1">
    <property type="nucleotide sequence ID" value="NZ_CP022129.1"/>
</dbReference>